<keyword evidence="2" id="KW-1185">Reference proteome</keyword>
<evidence type="ECO:0000313" key="1">
    <source>
        <dbReference type="EMBL" id="WSB97076.1"/>
    </source>
</evidence>
<gene>
    <name evidence="1" type="ORF">OG835_08700</name>
</gene>
<organism evidence="1 2">
    <name type="scientific">Streptomyces scopuliridis</name>
    <dbReference type="NCBI Taxonomy" id="452529"/>
    <lineage>
        <taxon>Bacteria</taxon>
        <taxon>Bacillati</taxon>
        <taxon>Actinomycetota</taxon>
        <taxon>Actinomycetes</taxon>
        <taxon>Kitasatosporales</taxon>
        <taxon>Streptomycetaceae</taxon>
        <taxon>Streptomyces</taxon>
    </lineage>
</organism>
<dbReference type="Proteomes" id="UP001348369">
    <property type="component" value="Chromosome"/>
</dbReference>
<reference evidence="1" key="1">
    <citation type="submission" date="2022-10" db="EMBL/GenBank/DDBJ databases">
        <title>The complete genomes of actinobacterial strains from the NBC collection.</title>
        <authorList>
            <person name="Joergensen T.S."/>
            <person name="Alvarez Arevalo M."/>
            <person name="Sterndorff E.B."/>
            <person name="Faurdal D."/>
            <person name="Vuksanovic O."/>
            <person name="Mourched A.-S."/>
            <person name="Charusanti P."/>
            <person name="Shaw S."/>
            <person name="Blin K."/>
            <person name="Weber T."/>
        </authorList>
    </citation>
    <scope>NUCLEOTIDE SEQUENCE</scope>
    <source>
        <strain evidence="1">NBC 01771</strain>
    </source>
</reference>
<name>A0ACD4ZGC3_9ACTN</name>
<evidence type="ECO:0000313" key="2">
    <source>
        <dbReference type="Proteomes" id="UP001348369"/>
    </source>
</evidence>
<protein>
    <submittedName>
        <fullName evidence="1">GNAT family N-acetyltransferase</fullName>
    </submittedName>
</protein>
<proteinExistence type="predicted"/>
<sequence length="271" mass="29221">MDHDGVLREFDRQMREGARADGLPGVRVERAGAVVRAGGSEHDWHGVLWSAPDLNEDAADAAIATQIAHFRSLGREFEWKLYGHDRPVDLAARLLAAGFSAEPTEALMVAETEALTADVELPKGLRLLPVTDAAGVELMARAQERAFGTDRTDLSARLKVQLAEAPDRVSAVVAMAGDTPVSAARMELPPGTEFAGLWGGGTVEEWRGKGLYRALVAYRARIAAARGYRYLQVDATDMSRPVLQRLGFTVLSTTTPFTYRPQAPGSPGARG</sequence>
<dbReference type="EMBL" id="CP109109">
    <property type="protein sequence ID" value="WSB97076.1"/>
    <property type="molecule type" value="Genomic_DNA"/>
</dbReference>
<accession>A0ACD4ZGC3</accession>